<keyword evidence="6" id="KW-1185">Reference proteome</keyword>
<dbReference type="PROSITE" id="PS00211">
    <property type="entry name" value="ABC_TRANSPORTER_1"/>
    <property type="match status" value="1"/>
</dbReference>
<evidence type="ECO:0000256" key="2">
    <source>
        <dbReference type="ARBA" id="ARBA00022741"/>
    </source>
</evidence>
<gene>
    <name evidence="5" type="ORF">HNR21_000037</name>
</gene>
<reference evidence="5 6" key="1">
    <citation type="submission" date="2020-08" db="EMBL/GenBank/DDBJ databases">
        <title>Sequencing the genomes of 1000 actinobacteria strains.</title>
        <authorList>
            <person name="Klenk H.-P."/>
        </authorList>
    </citation>
    <scope>NUCLEOTIDE SEQUENCE [LARGE SCALE GENOMIC DNA]</scope>
    <source>
        <strain evidence="5 6">DSM 45823</strain>
    </source>
</reference>
<dbReference type="GO" id="GO:0005524">
    <property type="term" value="F:ATP binding"/>
    <property type="evidence" value="ECO:0007669"/>
    <property type="project" value="UniProtKB-KW"/>
</dbReference>
<name>A0A7W3R6A3_9ACTN</name>
<dbReference type="InterPro" id="IPR015854">
    <property type="entry name" value="ABC_transpr_LolD-like"/>
</dbReference>
<dbReference type="InterPro" id="IPR027417">
    <property type="entry name" value="P-loop_NTPase"/>
</dbReference>
<dbReference type="SMART" id="SM00382">
    <property type="entry name" value="AAA"/>
    <property type="match status" value="1"/>
</dbReference>
<dbReference type="PANTHER" id="PTHR24220">
    <property type="entry name" value="IMPORT ATP-BINDING PROTEIN"/>
    <property type="match status" value="1"/>
</dbReference>
<organism evidence="5 6">
    <name type="scientific">Thermomonospora cellulosilytica</name>
    <dbReference type="NCBI Taxonomy" id="1411118"/>
    <lineage>
        <taxon>Bacteria</taxon>
        <taxon>Bacillati</taxon>
        <taxon>Actinomycetota</taxon>
        <taxon>Actinomycetes</taxon>
        <taxon>Streptosporangiales</taxon>
        <taxon>Thermomonosporaceae</taxon>
        <taxon>Thermomonospora</taxon>
    </lineage>
</organism>
<evidence type="ECO:0000256" key="1">
    <source>
        <dbReference type="ARBA" id="ARBA00022448"/>
    </source>
</evidence>
<evidence type="ECO:0000259" key="4">
    <source>
        <dbReference type="PROSITE" id="PS50893"/>
    </source>
</evidence>
<dbReference type="Gene3D" id="3.40.50.300">
    <property type="entry name" value="P-loop containing nucleotide triphosphate hydrolases"/>
    <property type="match status" value="1"/>
</dbReference>
<feature type="domain" description="ABC transporter" evidence="4">
    <location>
        <begin position="5"/>
        <end position="237"/>
    </location>
</feature>
<keyword evidence="3 5" id="KW-0067">ATP-binding</keyword>
<sequence>MAPLLQARDIAKSFGRTPALRGLSLTIDAGEVVAVTGPSGSGKSTLLHCLAGITRPDAGEVRFGDTRLDRLDEETRTRLRRDNFGVVLQFGHLVPELTAAENIALPLMFAGAERRAAHAAAVEWLGRVGAVECAHLRPGDLSGGQAQRVAVARALATEPSVIFADEPTGALDTIAGEQVLARLLDAVRSRGTTLVLVTHDNQVAAYADREVIVRDGRLAEPAEPYREPDATLPEATR</sequence>
<keyword evidence="2" id="KW-0547">Nucleotide-binding</keyword>
<proteinExistence type="predicted"/>
<accession>A0A7W3R6A3</accession>
<evidence type="ECO:0000313" key="6">
    <source>
        <dbReference type="Proteomes" id="UP000539313"/>
    </source>
</evidence>
<dbReference type="InterPro" id="IPR003593">
    <property type="entry name" value="AAA+_ATPase"/>
</dbReference>
<dbReference type="GO" id="GO:0022857">
    <property type="term" value="F:transmembrane transporter activity"/>
    <property type="evidence" value="ECO:0007669"/>
    <property type="project" value="TreeGrafter"/>
</dbReference>
<evidence type="ECO:0000256" key="3">
    <source>
        <dbReference type="ARBA" id="ARBA00022840"/>
    </source>
</evidence>
<dbReference type="GO" id="GO:0005886">
    <property type="term" value="C:plasma membrane"/>
    <property type="evidence" value="ECO:0007669"/>
    <property type="project" value="TreeGrafter"/>
</dbReference>
<keyword evidence="1" id="KW-0813">Transport</keyword>
<dbReference type="SUPFAM" id="SSF52540">
    <property type="entry name" value="P-loop containing nucleoside triphosphate hydrolases"/>
    <property type="match status" value="1"/>
</dbReference>
<dbReference type="PROSITE" id="PS50893">
    <property type="entry name" value="ABC_TRANSPORTER_2"/>
    <property type="match status" value="1"/>
</dbReference>
<evidence type="ECO:0000313" key="5">
    <source>
        <dbReference type="EMBL" id="MBA9001155.1"/>
    </source>
</evidence>
<dbReference type="EMBL" id="JACJII010000001">
    <property type="protein sequence ID" value="MBA9001155.1"/>
    <property type="molecule type" value="Genomic_DNA"/>
</dbReference>
<dbReference type="RefSeq" id="WP_182703582.1">
    <property type="nucleotide sequence ID" value="NZ_JACJII010000001.1"/>
</dbReference>
<dbReference type="InterPro" id="IPR017871">
    <property type="entry name" value="ABC_transporter-like_CS"/>
</dbReference>
<dbReference type="PANTHER" id="PTHR24220:SF685">
    <property type="entry name" value="ABC TRANSPORTER RELATED"/>
    <property type="match status" value="1"/>
</dbReference>
<protein>
    <submittedName>
        <fullName evidence="5">Putative ABC transport system ATP-binding protein</fullName>
    </submittedName>
</protein>
<dbReference type="Pfam" id="PF00005">
    <property type="entry name" value="ABC_tran"/>
    <property type="match status" value="1"/>
</dbReference>
<dbReference type="InterPro" id="IPR017911">
    <property type="entry name" value="MacB-like_ATP-bd"/>
</dbReference>
<dbReference type="Proteomes" id="UP000539313">
    <property type="component" value="Unassembled WGS sequence"/>
</dbReference>
<comment type="caution">
    <text evidence="5">The sequence shown here is derived from an EMBL/GenBank/DDBJ whole genome shotgun (WGS) entry which is preliminary data.</text>
</comment>
<dbReference type="CDD" id="cd03255">
    <property type="entry name" value="ABC_MJ0796_LolCDE_FtsE"/>
    <property type="match status" value="1"/>
</dbReference>
<dbReference type="GO" id="GO:0016887">
    <property type="term" value="F:ATP hydrolysis activity"/>
    <property type="evidence" value="ECO:0007669"/>
    <property type="project" value="InterPro"/>
</dbReference>
<dbReference type="InterPro" id="IPR003439">
    <property type="entry name" value="ABC_transporter-like_ATP-bd"/>
</dbReference>
<dbReference type="AlphaFoldDB" id="A0A7W3R6A3"/>